<dbReference type="EMBL" id="VUJU01001565">
    <property type="protein sequence ID" value="KAF0764730.1"/>
    <property type="molecule type" value="Genomic_DNA"/>
</dbReference>
<proteinExistence type="predicted"/>
<keyword evidence="1" id="KW-0548">Nucleotidyltransferase</keyword>
<evidence type="ECO:0000313" key="2">
    <source>
        <dbReference type="Proteomes" id="UP000478052"/>
    </source>
</evidence>
<keyword evidence="2" id="KW-1185">Reference proteome</keyword>
<organism evidence="1 2">
    <name type="scientific">Aphis craccivora</name>
    <name type="common">Cowpea aphid</name>
    <dbReference type="NCBI Taxonomy" id="307492"/>
    <lineage>
        <taxon>Eukaryota</taxon>
        <taxon>Metazoa</taxon>
        <taxon>Ecdysozoa</taxon>
        <taxon>Arthropoda</taxon>
        <taxon>Hexapoda</taxon>
        <taxon>Insecta</taxon>
        <taxon>Pterygota</taxon>
        <taxon>Neoptera</taxon>
        <taxon>Paraneoptera</taxon>
        <taxon>Hemiptera</taxon>
        <taxon>Sternorrhyncha</taxon>
        <taxon>Aphidomorpha</taxon>
        <taxon>Aphidoidea</taxon>
        <taxon>Aphididae</taxon>
        <taxon>Aphidini</taxon>
        <taxon>Aphis</taxon>
        <taxon>Aphis</taxon>
    </lineage>
</organism>
<reference evidence="1 2" key="1">
    <citation type="submission" date="2019-08" db="EMBL/GenBank/DDBJ databases">
        <title>Whole genome of Aphis craccivora.</title>
        <authorList>
            <person name="Voronova N.V."/>
            <person name="Shulinski R.S."/>
            <person name="Bandarenka Y.V."/>
            <person name="Zhorov D.G."/>
            <person name="Warner D."/>
        </authorList>
    </citation>
    <scope>NUCLEOTIDE SEQUENCE [LARGE SCALE GENOMIC DNA]</scope>
    <source>
        <strain evidence="1">180601</strain>
        <tissue evidence="1">Whole Body</tissue>
    </source>
</reference>
<dbReference type="AlphaFoldDB" id="A0A6G0Z2V1"/>
<comment type="caution">
    <text evidence="1">The sequence shown here is derived from an EMBL/GenBank/DDBJ whole genome shotgun (WGS) entry which is preliminary data.</text>
</comment>
<accession>A0A6G0Z2V1</accession>
<keyword evidence="1" id="KW-0808">Transferase</keyword>
<gene>
    <name evidence="1" type="ORF">FWK35_00009893</name>
</gene>
<name>A0A6G0Z2V1_APHCR</name>
<dbReference type="Proteomes" id="UP000478052">
    <property type="component" value="Unassembled WGS sequence"/>
</dbReference>
<dbReference type="GO" id="GO:0003964">
    <property type="term" value="F:RNA-directed DNA polymerase activity"/>
    <property type="evidence" value="ECO:0007669"/>
    <property type="project" value="UniProtKB-KW"/>
</dbReference>
<sequence>MQQKTRNVVRQDTLRLYLTLNVNKRSFKRTKQFKYLWSIAVKEKLNLKIEITTMQSENKCLYVLPNLSKLLGLQPLPNDSDNTFH</sequence>
<protein>
    <submittedName>
        <fullName evidence="1">Reverse transcriptase domain-containing protein</fullName>
    </submittedName>
</protein>
<keyword evidence="1" id="KW-0695">RNA-directed DNA polymerase</keyword>
<evidence type="ECO:0000313" key="1">
    <source>
        <dbReference type="EMBL" id="KAF0764730.1"/>
    </source>
</evidence>